<reference evidence="1 2" key="1">
    <citation type="journal article" date="2009" name="J. Bacteriol.">
        <title>Complete genome sequence of Macrococcus caseolyticus strain JCSCS5402, reflecting the ancestral genome of the human-pathogenic staphylococci.</title>
        <authorList>
            <person name="Baba T."/>
            <person name="Kuwahara-Arai K."/>
            <person name="Uchiyama I."/>
            <person name="Takeuchi F."/>
            <person name="Ito T."/>
            <person name="Hiramatsu K."/>
        </authorList>
    </citation>
    <scope>NUCLEOTIDE SEQUENCE [LARGE SCALE GENOMIC DNA]</scope>
    <source>
        <strain evidence="1 2">JCSC5402</strain>
    </source>
</reference>
<dbReference type="STRING" id="458233.MCCL_1519"/>
<evidence type="ECO:0008006" key="3">
    <source>
        <dbReference type="Google" id="ProtNLM"/>
    </source>
</evidence>
<dbReference type="InterPro" id="IPR006490">
    <property type="entry name" value="Maj_tail_phi13"/>
</dbReference>
<dbReference type="Pfam" id="PF04630">
    <property type="entry name" value="Phage_TTP_1"/>
    <property type="match status" value="1"/>
</dbReference>
<dbReference type="AlphaFoldDB" id="B9E7Q8"/>
<name>B9E7Q8_MACCJ</name>
<organism evidence="1 2">
    <name type="scientific">Macrococcus caseolyticus (strain JCSC5402)</name>
    <name type="common">Macrococcoides caseolyticum</name>
    <dbReference type="NCBI Taxonomy" id="458233"/>
    <lineage>
        <taxon>Bacteria</taxon>
        <taxon>Bacillati</taxon>
        <taxon>Bacillota</taxon>
        <taxon>Bacilli</taxon>
        <taxon>Bacillales</taxon>
        <taxon>Staphylococcaceae</taxon>
        <taxon>Macrococcoides</taxon>
    </lineage>
</organism>
<accession>B9E7Q8</accession>
<dbReference type="EMBL" id="AP009484">
    <property type="protein sequence ID" value="BAH18226.1"/>
    <property type="molecule type" value="Genomic_DNA"/>
</dbReference>
<dbReference type="KEGG" id="mcl:MCCL_1519"/>
<sequence length="195" mass="21796">MVNNLKIPVGTSNLRLAKITKDTKETLTIEKVDKVAEDYLQKINAQPESSSEPVYGSNKKLATINSKSAGKGTIELAALPPSLEMAIQGATKDEHGIIKFTSNDVSHEWALSFQIDYQDGTYALVGLGKVVFQLIDESSETKEDKAKAQPIKLEFESMDRINDDFYKLKVYSDDESFKEAEFYKQLFKEEASLSL</sequence>
<gene>
    <name evidence="1" type="ordered locus">MCCL_1519</name>
</gene>
<protein>
    <recommendedName>
        <fullName evidence="3">Phage tail protein</fullName>
    </recommendedName>
</protein>
<evidence type="ECO:0000313" key="1">
    <source>
        <dbReference type="EMBL" id="BAH18226.1"/>
    </source>
</evidence>
<evidence type="ECO:0000313" key="2">
    <source>
        <dbReference type="Proteomes" id="UP000001383"/>
    </source>
</evidence>
<dbReference type="NCBIfam" id="TIGR01603">
    <property type="entry name" value="maj_tail_phi13"/>
    <property type="match status" value="1"/>
</dbReference>
<dbReference type="HOGENOM" id="CLU_1394872_0_0_9"/>
<dbReference type="OrthoDB" id="2409819at2"/>
<dbReference type="Proteomes" id="UP000001383">
    <property type="component" value="Chromosome"/>
</dbReference>
<dbReference type="InterPro" id="IPR006724">
    <property type="entry name" value="Phage_TTP"/>
</dbReference>
<dbReference type="RefSeq" id="WP_012657424.1">
    <property type="nucleotide sequence ID" value="NC_011999.1"/>
</dbReference>
<proteinExistence type="predicted"/>